<dbReference type="AlphaFoldDB" id="A0A9W6D5Q7"/>
<name>A0A9W6D5Q7_9BACT</name>
<dbReference type="RefSeq" id="WP_281793066.1">
    <property type="nucleotide sequence ID" value="NZ_BSDR01000001.1"/>
</dbReference>
<organism evidence="2 3">
    <name type="scientific">Desulforhabdus amnigena</name>
    <dbReference type="NCBI Taxonomy" id="40218"/>
    <lineage>
        <taxon>Bacteria</taxon>
        <taxon>Pseudomonadati</taxon>
        <taxon>Thermodesulfobacteriota</taxon>
        <taxon>Syntrophobacteria</taxon>
        <taxon>Syntrophobacterales</taxon>
        <taxon>Syntrophobacteraceae</taxon>
        <taxon>Desulforhabdus</taxon>
    </lineage>
</organism>
<gene>
    <name evidence="2" type="ORF">DAMNIGENAA_12690</name>
</gene>
<sequence>MADEQNERDILEDLLSGVEEEMAPAVEELSKLIERFTQSSKAAQSRTGTASIRQSRPRLKKKTTHYISVDTSDALEEAKEEIRTLVSPNLKRLISKSRIVEMALQYVLKELAEKGTESKLVAYVMGEK</sequence>
<evidence type="ECO:0000313" key="2">
    <source>
        <dbReference type="EMBL" id="GLI33836.1"/>
    </source>
</evidence>
<comment type="caution">
    <text evidence="2">The sequence shown here is derived from an EMBL/GenBank/DDBJ whole genome shotgun (WGS) entry which is preliminary data.</text>
</comment>
<evidence type="ECO:0000313" key="3">
    <source>
        <dbReference type="Proteomes" id="UP001144372"/>
    </source>
</evidence>
<feature type="region of interest" description="Disordered" evidence="1">
    <location>
        <begin position="39"/>
        <end position="60"/>
    </location>
</feature>
<feature type="compositionally biased region" description="Polar residues" evidence="1">
    <location>
        <begin position="39"/>
        <end position="54"/>
    </location>
</feature>
<keyword evidence="3" id="KW-1185">Reference proteome</keyword>
<accession>A0A9W6D5Q7</accession>
<protein>
    <submittedName>
        <fullName evidence="2">Uncharacterized protein</fullName>
    </submittedName>
</protein>
<dbReference type="Proteomes" id="UP001144372">
    <property type="component" value="Unassembled WGS sequence"/>
</dbReference>
<dbReference type="EMBL" id="BSDR01000001">
    <property type="protein sequence ID" value="GLI33836.1"/>
    <property type="molecule type" value="Genomic_DNA"/>
</dbReference>
<proteinExistence type="predicted"/>
<evidence type="ECO:0000256" key="1">
    <source>
        <dbReference type="SAM" id="MobiDB-lite"/>
    </source>
</evidence>
<reference evidence="2" key="1">
    <citation type="submission" date="2022-12" db="EMBL/GenBank/DDBJ databases">
        <title>Reference genome sequencing for broad-spectrum identification of bacterial and archaeal isolates by mass spectrometry.</title>
        <authorList>
            <person name="Sekiguchi Y."/>
            <person name="Tourlousse D.M."/>
        </authorList>
    </citation>
    <scope>NUCLEOTIDE SEQUENCE</scope>
    <source>
        <strain evidence="2">ASRB1</strain>
    </source>
</reference>